<protein>
    <submittedName>
        <fullName evidence="1">Uncharacterized protein</fullName>
    </submittedName>
</protein>
<comment type="caution">
    <text evidence="1">The sequence shown here is derived from an EMBL/GenBank/DDBJ whole genome shotgun (WGS) entry which is preliminary data.</text>
</comment>
<accession>A0A7Y0KBV4</accession>
<dbReference type="RefSeq" id="WP_016202062.1">
    <property type="nucleotide sequence ID" value="NZ_JABBPK010000001.1"/>
</dbReference>
<name>A0A7Y0KBV4_9BACI</name>
<dbReference type="AlphaFoldDB" id="A0A7Y0KBV4"/>
<evidence type="ECO:0000313" key="2">
    <source>
        <dbReference type="Proteomes" id="UP000588491"/>
    </source>
</evidence>
<keyword evidence="2" id="KW-1185">Reference proteome</keyword>
<evidence type="ECO:0000313" key="1">
    <source>
        <dbReference type="EMBL" id="NMO79421.1"/>
    </source>
</evidence>
<organism evidence="1 2">
    <name type="scientific">Niallia alba</name>
    <dbReference type="NCBI Taxonomy" id="2729105"/>
    <lineage>
        <taxon>Bacteria</taxon>
        <taxon>Bacillati</taxon>
        <taxon>Bacillota</taxon>
        <taxon>Bacilli</taxon>
        <taxon>Bacillales</taxon>
        <taxon>Bacillaceae</taxon>
        <taxon>Niallia</taxon>
    </lineage>
</organism>
<dbReference type="EMBL" id="JABBPK010000001">
    <property type="protein sequence ID" value="NMO79421.1"/>
    <property type="molecule type" value="Genomic_DNA"/>
</dbReference>
<reference evidence="1 2" key="1">
    <citation type="submission" date="2020-04" db="EMBL/GenBank/DDBJ databases">
        <title>Bacillus sp. UniB3 isolated from commercial digestive syrup.</title>
        <authorList>
            <person name="Thorat V."/>
            <person name="Kirdat K."/>
            <person name="Tiwarekar B."/>
            <person name="Yadav A."/>
        </authorList>
    </citation>
    <scope>NUCLEOTIDE SEQUENCE [LARGE SCALE GENOMIC DNA]</scope>
    <source>
        <strain evidence="1 2">UniB3</strain>
    </source>
</reference>
<dbReference type="Proteomes" id="UP000588491">
    <property type="component" value="Unassembled WGS sequence"/>
</dbReference>
<sequence>MLTIRELPFEAIQIYPSSSFEGREILFRVHHHDYQFLIGNSTHPFPLGVKHFFKEKDICPFCHKLIYAVPLGQQLCLEFQKNLPALLQFFQEEYSDAF</sequence>
<gene>
    <name evidence="1" type="ORF">HHU08_21000</name>
</gene>
<proteinExistence type="predicted"/>